<keyword evidence="1" id="KW-0863">Zinc-finger</keyword>
<organism evidence="4">
    <name type="scientific">Photinus pyralis</name>
    <name type="common">Common eastern firefly</name>
    <name type="synonym">Lampyris pyralis</name>
    <dbReference type="NCBI Taxonomy" id="7054"/>
    <lineage>
        <taxon>Eukaryota</taxon>
        <taxon>Metazoa</taxon>
        <taxon>Ecdysozoa</taxon>
        <taxon>Arthropoda</taxon>
        <taxon>Hexapoda</taxon>
        <taxon>Insecta</taxon>
        <taxon>Pterygota</taxon>
        <taxon>Neoptera</taxon>
        <taxon>Endopterygota</taxon>
        <taxon>Coleoptera</taxon>
        <taxon>Polyphaga</taxon>
        <taxon>Elateriformia</taxon>
        <taxon>Elateroidea</taxon>
        <taxon>Lampyridae</taxon>
        <taxon>Lampyrinae</taxon>
        <taxon>Photinus</taxon>
    </lineage>
</organism>
<name>A0A1Y1KMB7_PHOPY</name>
<dbReference type="EMBL" id="GEZM01081584">
    <property type="protein sequence ID" value="JAV61591.1"/>
    <property type="molecule type" value="Transcribed_RNA"/>
</dbReference>
<reference evidence="4" key="1">
    <citation type="journal article" date="2016" name="Sci. Rep.">
        <title>Molecular characterization of firefly nuptial gifts: a multi-omics approach sheds light on postcopulatory sexual selection.</title>
        <authorList>
            <person name="Al-Wathiqui N."/>
            <person name="Fallon T.R."/>
            <person name="South A."/>
            <person name="Weng J.K."/>
            <person name="Lewis S.M."/>
        </authorList>
    </citation>
    <scope>NUCLEOTIDE SEQUENCE</scope>
</reference>
<feature type="domain" description="CCHC-type" evidence="3">
    <location>
        <begin position="31"/>
        <end position="47"/>
    </location>
</feature>
<evidence type="ECO:0000256" key="1">
    <source>
        <dbReference type="PROSITE-ProRule" id="PRU00047"/>
    </source>
</evidence>
<evidence type="ECO:0000259" key="3">
    <source>
        <dbReference type="PROSITE" id="PS50158"/>
    </source>
</evidence>
<sequence>MCEKFHQEQVGSNDSSASHMQPTHFKATRLKCYNCGHPGHKKSECRQLKQTNNVQQEQDDHVACKVSISTDIDSGATDHMVNDVEVLSEMQKLQATHCISGQRKIIYERAKFNSRNQKKSEIFEQHLSHA</sequence>
<keyword evidence="1" id="KW-0479">Metal-binding</keyword>
<feature type="compositionally biased region" description="Polar residues" evidence="2">
    <location>
        <begin position="9"/>
        <end position="21"/>
    </location>
</feature>
<dbReference type="SUPFAM" id="SSF57756">
    <property type="entry name" value="Retrovirus zinc finger-like domains"/>
    <property type="match status" value="1"/>
</dbReference>
<dbReference type="GO" id="GO:0008270">
    <property type="term" value="F:zinc ion binding"/>
    <property type="evidence" value="ECO:0007669"/>
    <property type="project" value="UniProtKB-KW"/>
</dbReference>
<feature type="region of interest" description="Disordered" evidence="2">
    <location>
        <begin position="1"/>
        <end position="21"/>
    </location>
</feature>
<dbReference type="PROSITE" id="PS50158">
    <property type="entry name" value="ZF_CCHC"/>
    <property type="match status" value="1"/>
</dbReference>
<dbReference type="InterPro" id="IPR036875">
    <property type="entry name" value="Znf_CCHC_sf"/>
</dbReference>
<keyword evidence="1" id="KW-0862">Zinc</keyword>
<dbReference type="InterPro" id="IPR001878">
    <property type="entry name" value="Znf_CCHC"/>
</dbReference>
<evidence type="ECO:0000313" key="4">
    <source>
        <dbReference type="EMBL" id="JAV61591.1"/>
    </source>
</evidence>
<evidence type="ECO:0000256" key="2">
    <source>
        <dbReference type="SAM" id="MobiDB-lite"/>
    </source>
</evidence>
<dbReference type="Pfam" id="PF00098">
    <property type="entry name" value="zf-CCHC"/>
    <property type="match status" value="1"/>
</dbReference>
<protein>
    <recommendedName>
        <fullName evidence="3">CCHC-type domain-containing protein</fullName>
    </recommendedName>
</protein>
<accession>A0A1Y1KMB7</accession>
<dbReference type="AlphaFoldDB" id="A0A1Y1KMB7"/>
<dbReference type="SMART" id="SM00343">
    <property type="entry name" value="ZnF_C2HC"/>
    <property type="match status" value="1"/>
</dbReference>
<dbReference type="GO" id="GO:0003676">
    <property type="term" value="F:nucleic acid binding"/>
    <property type="evidence" value="ECO:0007669"/>
    <property type="project" value="InterPro"/>
</dbReference>
<proteinExistence type="predicted"/>